<gene>
    <name evidence="3" type="ORF">DDE18_09325</name>
</gene>
<evidence type="ECO:0000313" key="4">
    <source>
        <dbReference type="Proteomes" id="UP000246018"/>
    </source>
</evidence>
<dbReference type="Proteomes" id="UP000246018">
    <property type="component" value="Unassembled WGS sequence"/>
</dbReference>
<dbReference type="EMBL" id="QDGZ01000003">
    <property type="protein sequence ID" value="PVG83471.1"/>
    <property type="molecule type" value="Genomic_DNA"/>
</dbReference>
<organism evidence="3 4">
    <name type="scientific">Nocardioides gansuensis</name>
    <dbReference type="NCBI Taxonomy" id="2138300"/>
    <lineage>
        <taxon>Bacteria</taxon>
        <taxon>Bacillati</taxon>
        <taxon>Actinomycetota</taxon>
        <taxon>Actinomycetes</taxon>
        <taxon>Propionibacteriales</taxon>
        <taxon>Nocardioidaceae</taxon>
        <taxon>Nocardioides</taxon>
    </lineage>
</organism>
<dbReference type="OrthoDB" id="3783044at2"/>
<feature type="compositionally biased region" description="Low complexity" evidence="1">
    <location>
        <begin position="29"/>
        <end position="47"/>
    </location>
</feature>
<evidence type="ECO:0000256" key="2">
    <source>
        <dbReference type="SAM" id="SignalP"/>
    </source>
</evidence>
<accession>A0A2T8FCN3</accession>
<protein>
    <recommendedName>
        <fullName evidence="5">DUF4352 domain-containing protein</fullName>
    </recommendedName>
</protein>
<feature type="chain" id="PRO_5038579915" description="DUF4352 domain-containing protein" evidence="2">
    <location>
        <begin position="20"/>
        <end position="221"/>
    </location>
</feature>
<feature type="region of interest" description="Disordered" evidence="1">
    <location>
        <begin position="20"/>
        <end position="47"/>
    </location>
</feature>
<keyword evidence="2" id="KW-0732">Signal</keyword>
<evidence type="ECO:0008006" key="5">
    <source>
        <dbReference type="Google" id="ProtNLM"/>
    </source>
</evidence>
<name>A0A2T8FCN3_9ACTN</name>
<sequence>MQRASLLASALVLTLAACGGGEEPAESDASGTPSATATEPAAADEAGYPVGTEGLELTEPGTTLDLGERATVAWQVGGGEVGVAELRVDRVREVTLEELEGWVADGSMKESRPYFVDVTVENAGETDLGGQEVPVLLMDSNGVLGPPWSFGGQFRPCNSGPLPGSFEPGEKKALCLVYLAPQGASIDAMAFAPVDGFEPIRWTGDVQTPADEKKPRGRKQR</sequence>
<comment type="caution">
    <text evidence="3">The sequence shown here is derived from an EMBL/GenBank/DDBJ whole genome shotgun (WGS) entry which is preliminary data.</text>
</comment>
<feature type="region of interest" description="Disordered" evidence="1">
    <location>
        <begin position="201"/>
        <end position="221"/>
    </location>
</feature>
<keyword evidence="4" id="KW-1185">Reference proteome</keyword>
<proteinExistence type="predicted"/>
<evidence type="ECO:0000313" key="3">
    <source>
        <dbReference type="EMBL" id="PVG83471.1"/>
    </source>
</evidence>
<dbReference type="PROSITE" id="PS51257">
    <property type="entry name" value="PROKAR_LIPOPROTEIN"/>
    <property type="match status" value="1"/>
</dbReference>
<feature type="signal peptide" evidence="2">
    <location>
        <begin position="1"/>
        <end position="19"/>
    </location>
</feature>
<dbReference type="RefSeq" id="WP_116571950.1">
    <property type="nucleotide sequence ID" value="NZ_QDGZ01000003.1"/>
</dbReference>
<evidence type="ECO:0000256" key="1">
    <source>
        <dbReference type="SAM" id="MobiDB-lite"/>
    </source>
</evidence>
<dbReference type="AlphaFoldDB" id="A0A2T8FCN3"/>
<reference evidence="3 4" key="1">
    <citation type="submission" date="2018-04" db="EMBL/GenBank/DDBJ databases">
        <title>Genome of Nocardioides gansuensis WSJ-1.</title>
        <authorList>
            <person name="Wu S."/>
            <person name="Wang G."/>
        </authorList>
    </citation>
    <scope>NUCLEOTIDE SEQUENCE [LARGE SCALE GENOMIC DNA]</scope>
    <source>
        <strain evidence="3 4">WSJ-1</strain>
    </source>
</reference>